<dbReference type="CDD" id="cd01092">
    <property type="entry name" value="APP-like"/>
    <property type="match status" value="1"/>
</dbReference>
<keyword evidence="5" id="KW-0645">Protease</keyword>
<dbReference type="GO" id="GO:0008235">
    <property type="term" value="F:metalloexopeptidase activity"/>
    <property type="evidence" value="ECO:0007669"/>
    <property type="project" value="UniProtKB-ARBA"/>
</dbReference>
<dbReference type="Gene3D" id="3.40.350.10">
    <property type="entry name" value="Creatinase/prolidase N-terminal domain"/>
    <property type="match status" value="1"/>
</dbReference>
<feature type="domain" description="Creatinase N-terminal" evidence="4">
    <location>
        <begin position="5"/>
        <end position="130"/>
    </location>
</feature>
<dbReference type="PRINTS" id="PR00599">
    <property type="entry name" value="MAPEPTIDASE"/>
</dbReference>
<dbReference type="SUPFAM" id="SSF53092">
    <property type="entry name" value="Creatinase/prolidase N-terminal domain"/>
    <property type="match status" value="1"/>
</dbReference>
<feature type="domain" description="Peptidase M24" evidence="3">
    <location>
        <begin position="138"/>
        <end position="339"/>
    </location>
</feature>
<dbReference type="PANTHER" id="PTHR46112">
    <property type="entry name" value="AMINOPEPTIDASE"/>
    <property type="match status" value="1"/>
</dbReference>
<keyword evidence="6" id="KW-1185">Reference proteome</keyword>
<organism evidence="5 6">
    <name type="scientific">Heliophilum fasciatum</name>
    <dbReference type="NCBI Taxonomy" id="35700"/>
    <lineage>
        <taxon>Bacteria</taxon>
        <taxon>Bacillati</taxon>
        <taxon>Bacillota</taxon>
        <taxon>Clostridia</taxon>
        <taxon>Eubacteriales</taxon>
        <taxon>Heliobacteriaceae</taxon>
        <taxon>Heliophilum</taxon>
    </lineage>
</organism>
<accession>A0A4V2SXQ3</accession>
<gene>
    <name evidence="5" type="ORF">EDD73_10551</name>
</gene>
<evidence type="ECO:0000313" key="6">
    <source>
        <dbReference type="Proteomes" id="UP000294813"/>
    </source>
</evidence>
<dbReference type="InterPro" id="IPR000587">
    <property type="entry name" value="Creatinase_N"/>
</dbReference>
<dbReference type="InterPro" id="IPR029149">
    <property type="entry name" value="Creatin/AminoP/Spt16_N"/>
</dbReference>
<name>A0A4V2SXQ3_9FIRM</name>
<dbReference type="InterPro" id="IPR036005">
    <property type="entry name" value="Creatinase/aminopeptidase-like"/>
</dbReference>
<dbReference type="AlphaFoldDB" id="A0A4V2SXQ3"/>
<dbReference type="Proteomes" id="UP000294813">
    <property type="component" value="Unassembled WGS sequence"/>
</dbReference>
<reference evidence="5 6" key="1">
    <citation type="submission" date="2019-03" db="EMBL/GenBank/DDBJ databases">
        <title>Genomic Encyclopedia of Type Strains, Phase IV (KMG-IV): sequencing the most valuable type-strain genomes for metagenomic binning, comparative biology and taxonomic classification.</title>
        <authorList>
            <person name="Goeker M."/>
        </authorList>
    </citation>
    <scope>NUCLEOTIDE SEQUENCE [LARGE SCALE GENOMIC DNA]</scope>
    <source>
        <strain evidence="5 6">DSM 11170</strain>
    </source>
</reference>
<dbReference type="InterPro" id="IPR001131">
    <property type="entry name" value="Peptidase_M24B_aminopep-P_CS"/>
</dbReference>
<evidence type="ECO:0000259" key="3">
    <source>
        <dbReference type="Pfam" id="PF00557"/>
    </source>
</evidence>
<proteinExistence type="predicted"/>
<dbReference type="InterPro" id="IPR050659">
    <property type="entry name" value="Peptidase_M24B"/>
</dbReference>
<dbReference type="Pfam" id="PF01321">
    <property type="entry name" value="Creatinase_N"/>
    <property type="match status" value="1"/>
</dbReference>
<dbReference type="InterPro" id="IPR000994">
    <property type="entry name" value="Pept_M24"/>
</dbReference>
<dbReference type="PANTHER" id="PTHR46112:SF3">
    <property type="entry name" value="AMINOPEPTIDASE YPDF"/>
    <property type="match status" value="1"/>
</dbReference>
<sequence>MMRSRLERLRAAWDEGVDAYLITQPQNRRYLSGFTGSDGALLVTRDQALVVTDFRYWDQVRAECAGWQLVEQRGAWKECLADLISEQGWSRVALEADVVTLRQKQLWQQAVDPAVQWVEKVGTVEALRAIKDEAEQAAIARAVELADRGFDYLLGFLRPGVTEREVAIELEFFLRRQGAQGISFDFIVASGARGALPHGVASNKVLAEGDMVTFDYGCVLDGYCSDTTRTVVLGSASPEQRRVYSTVLEAQLAALAGIRAGVTGQAVDRLARDVIERAGYGERFGHGTGHGVGLVVHEAPRLSPLSSDTLESGQVVTVEPGIYLPGWGGVRIEDMVIVRDGGCMILTQAPKELMEIR</sequence>
<comment type="caution">
    <text evidence="5">The sequence shown here is derived from an EMBL/GenBank/DDBJ whole genome shotgun (WGS) entry which is preliminary data.</text>
</comment>
<dbReference type="InterPro" id="IPR001714">
    <property type="entry name" value="Pept_M24_MAP"/>
</dbReference>
<evidence type="ECO:0000313" key="5">
    <source>
        <dbReference type="EMBL" id="TCP67156.1"/>
    </source>
</evidence>
<keyword evidence="2" id="KW-0378">Hydrolase</keyword>
<dbReference type="PROSITE" id="PS00491">
    <property type="entry name" value="PROLINE_PEPTIDASE"/>
    <property type="match status" value="1"/>
</dbReference>
<keyword evidence="1" id="KW-0479">Metal-binding</keyword>
<keyword evidence="5" id="KW-0031">Aminopeptidase</keyword>
<dbReference type="SUPFAM" id="SSF55920">
    <property type="entry name" value="Creatinase/aminopeptidase"/>
    <property type="match status" value="1"/>
</dbReference>
<dbReference type="GO" id="GO:0046872">
    <property type="term" value="F:metal ion binding"/>
    <property type="evidence" value="ECO:0007669"/>
    <property type="project" value="UniProtKB-KW"/>
</dbReference>
<dbReference type="Gene3D" id="3.90.230.10">
    <property type="entry name" value="Creatinase/methionine aminopeptidase superfamily"/>
    <property type="match status" value="1"/>
</dbReference>
<dbReference type="EMBL" id="SLXT01000005">
    <property type="protein sequence ID" value="TCP67156.1"/>
    <property type="molecule type" value="Genomic_DNA"/>
</dbReference>
<evidence type="ECO:0000256" key="1">
    <source>
        <dbReference type="ARBA" id="ARBA00022723"/>
    </source>
</evidence>
<dbReference type="Pfam" id="PF00557">
    <property type="entry name" value="Peptidase_M24"/>
    <property type="match status" value="1"/>
</dbReference>
<evidence type="ECO:0000256" key="2">
    <source>
        <dbReference type="ARBA" id="ARBA00022801"/>
    </source>
</evidence>
<protein>
    <submittedName>
        <fullName evidence="5">Xaa-Pro aminopeptidase/Xaa-Pro dipeptidase</fullName>
    </submittedName>
</protein>
<dbReference type="RefSeq" id="WP_131918412.1">
    <property type="nucleotide sequence ID" value="NZ_JAOQNU010000005.1"/>
</dbReference>
<dbReference type="OrthoDB" id="9806388at2"/>
<dbReference type="GO" id="GO:0004177">
    <property type="term" value="F:aminopeptidase activity"/>
    <property type="evidence" value="ECO:0007669"/>
    <property type="project" value="UniProtKB-KW"/>
</dbReference>
<evidence type="ECO:0000259" key="4">
    <source>
        <dbReference type="Pfam" id="PF01321"/>
    </source>
</evidence>